<evidence type="ECO:0000256" key="3">
    <source>
        <dbReference type="ARBA" id="ARBA00022448"/>
    </source>
</evidence>
<dbReference type="Pfam" id="PF00999">
    <property type="entry name" value="Na_H_Exchanger"/>
    <property type="match status" value="1"/>
</dbReference>
<feature type="domain" description="RCK N-terminal" evidence="8">
    <location>
        <begin position="409"/>
        <end position="525"/>
    </location>
</feature>
<feature type="transmembrane region" description="Helical" evidence="7">
    <location>
        <begin position="115"/>
        <end position="135"/>
    </location>
</feature>
<feature type="transmembrane region" description="Helical" evidence="7">
    <location>
        <begin position="6"/>
        <end position="25"/>
    </location>
</feature>
<gene>
    <name evidence="9" type="ordered locus">Tter_0258</name>
</gene>
<feature type="transmembrane region" description="Helical" evidence="7">
    <location>
        <begin position="87"/>
        <end position="109"/>
    </location>
</feature>
<comment type="subcellular location">
    <subcellularLocation>
        <location evidence="1">Membrane</location>
        <topology evidence="1">Multi-pass membrane protein</topology>
    </subcellularLocation>
</comment>
<evidence type="ECO:0000256" key="5">
    <source>
        <dbReference type="ARBA" id="ARBA00022989"/>
    </source>
</evidence>
<dbReference type="eggNOG" id="COG4651">
    <property type="taxonomic scope" value="Bacteria"/>
</dbReference>
<dbReference type="SUPFAM" id="SSF51735">
    <property type="entry name" value="NAD(P)-binding Rossmann-fold domains"/>
    <property type="match status" value="1"/>
</dbReference>
<dbReference type="Proteomes" id="UP000000323">
    <property type="component" value="Chromosome 1"/>
</dbReference>
<dbReference type="HOGENOM" id="CLU_005126_9_1_0"/>
<organism evidence="9 10">
    <name type="scientific">Thermobaculum terrenum (strain ATCC BAA-798 / CCMEE 7001 / YNP1)</name>
    <dbReference type="NCBI Taxonomy" id="525904"/>
    <lineage>
        <taxon>Bacteria</taxon>
        <taxon>Bacillati</taxon>
        <taxon>Chloroflexota</taxon>
        <taxon>Chloroflexia</taxon>
        <taxon>Candidatus Thermobaculales</taxon>
        <taxon>Candidatus Thermobaculaceae</taxon>
        <taxon>Thermobaculum</taxon>
    </lineage>
</organism>
<dbReference type="GO" id="GO:1902600">
    <property type="term" value="P:proton transmembrane transport"/>
    <property type="evidence" value="ECO:0007669"/>
    <property type="project" value="InterPro"/>
</dbReference>
<evidence type="ECO:0000256" key="6">
    <source>
        <dbReference type="ARBA" id="ARBA00023136"/>
    </source>
</evidence>
<feature type="transmembrane region" description="Helical" evidence="7">
    <location>
        <begin position="217"/>
        <end position="245"/>
    </location>
</feature>
<keyword evidence="3" id="KW-0813">Transport</keyword>
<dbReference type="KEGG" id="ttr:Tter_0258"/>
<accession>D1CE24</accession>
<dbReference type="OrthoDB" id="9781411at2"/>
<keyword evidence="4 7" id="KW-0812">Transmembrane</keyword>
<keyword evidence="5 7" id="KW-1133">Transmembrane helix</keyword>
<evidence type="ECO:0000313" key="9">
    <source>
        <dbReference type="EMBL" id="ACZ41180.1"/>
    </source>
</evidence>
<dbReference type="RefSeq" id="WP_012874215.1">
    <property type="nucleotide sequence ID" value="NC_013525.1"/>
</dbReference>
<feature type="transmembrane region" description="Helical" evidence="7">
    <location>
        <begin position="32"/>
        <end position="49"/>
    </location>
</feature>
<protein>
    <submittedName>
        <fullName evidence="9">Sodium/hydrogen exchanger</fullName>
    </submittedName>
</protein>
<feature type="transmembrane region" description="Helical" evidence="7">
    <location>
        <begin position="147"/>
        <end position="167"/>
    </location>
</feature>
<dbReference type="InterPro" id="IPR036291">
    <property type="entry name" value="NAD(P)-bd_dom_sf"/>
</dbReference>
<feature type="transmembrane region" description="Helical" evidence="7">
    <location>
        <begin position="55"/>
        <end position="75"/>
    </location>
</feature>
<evidence type="ECO:0000256" key="7">
    <source>
        <dbReference type="SAM" id="Phobius"/>
    </source>
</evidence>
<dbReference type="eggNOG" id="COG1226">
    <property type="taxonomic scope" value="Bacteria"/>
</dbReference>
<dbReference type="GO" id="GO:0016020">
    <property type="term" value="C:membrane"/>
    <property type="evidence" value="ECO:0007669"/>
    <property type="project" value="UniProtKB-SubCell"/>
</dbReference>
<name>D1CE24_THET1</name>
<evidence type="ECO:0000313" key="10">
    <source>
        <dbReference type="Proteomes" id="UP000000323"/>
    </source>
</evidence>
<dbReference type="GO" id="GO:0006813">
    <property type="term" value="P:potassium ion transport"/>
    <property type="evidence" value="ECO:0007669"/>
    <property type="project" value="InterPro"/>
</dbReference>
<keyword evidence="6 7" id="KW-0472">Membrane</keyword>
<dbReference type="PROSITE" id="PS51201">
    <property type="entry name" value="RCK_N"/>
    <property type="match status" value="1"/>
</dbReference>
<dbReference type="Pfam" id="PF02254">
    <property type="entry name" value="TrkA_N"/>
    <property type="match status" value="1"/>
</dbReference>
<dbReference type="EMBL" id="CP001825">
    <property type="protein sequence ID" value="ACZ41180.1"/>
    <property type="molecule type" value="Genomic_DNA"/>
</dbReference>
<dbReference type="InterPro" id="IPR038770">
    <property type="entry name" value="Na+/solute_symporter_sf"/>
</dbReference>
<proteinExistence type="inferred from homology"/>
<dbReference type="GO" id="GO:0015297">
    <property type="term" value="F:antiporter activity"/>
    <property type="evidence" value="ECO:0007669"/>
    <property type="project" value="InterPro"/>
</dbReference>
<evidence type="ECO:0000256" key="2">
    <source>
        <dbReference type="ARBA" id="ARBA00005551"/>
    </source>
</evidence>
<dbReference type="STRING" id="525904.Tter_0258"/>
<keyword evidence="10" id="KW-1185">Reference proteome</keyword>
<dbReference type="InterPro" id="IPR003148">
    <property type="entry name" value="RCK_N"/>
</dbReference>
<feature type="transmembrane region" description="Helical" evidence="7">
    <location>
        <begin position="187"/>
        <end position="205"/>
    </location>
</feature>
<evidence type="ECO:0000259" key="8">
    <source>
        <dbReference type="PROSITE" id="PS51201"/>
    </source>
</evidence>
<feature type="transmembrane region" description="Helical" evidence="7">
    <location>
        <begin position="295"/>
        <end position="319"/>
    </location>
</feature>
<dbReference type="Gene3D" id="3.40.50.720">
    <property type="entry name" value="NAD(P)-binding Rossmann-like Domain"/>
    <property type="match status" value="1"/>
</dbReference>
<dbReference type="InterPro" id="IPR006153">
    <property type="entry name" value="Cation/H_exchanger_TM"/>
</dbReference>
<feature type="transmembrane region" description="Helical" evidence="7">
    <location>
        <begin position="325"/>
        <end position="344"/>
    </location>
</feature>
<sequence length="573" mass="61109">MHEADLLTNLVLALSVAAIGGLVSTALKQSPIIGYLLAGIIIGPFTPGPVSNVEIISQLADIGVIFLMFAVGVHISIKEILSYGKLVLIGAPLQVLAVILIAMAIGRLIRMDTGTSLVLGFVVAISSSVVISKVLEDSGEGSTDHGGIALAWGAIQDIVTIIMVAVMPLFSSVGTDNNSVLLSMVKTFGFLVIAFGGGFFVLPWFMNRLALLRNREVLLLATAAVALIAAVGASMFGLSVALGAFVAGLIVSESEISHQILGDIVPIRDVFSALFFVSIGMLLDPRMIISDWHLVVLGLVLILIVKSLISTGIMLAMGYAIKTSVLVGLLLAQCAEFSFLLASIGRDLELLSENSFRLMLATTTISVIINPFIYRLRAPIVSFVNNLISANNIPQPTQYATPDIDLPDRRHAVLCGYGRVGAVVGAALRRRGFPFVVIEEDPRIIKELRRRGIPAIIGNAANMSVLSAANVESARILIIAISDAVATRIAVENAKALNPNIDIVARAQSAKERDYLRHRRVSHVVLGEMELALEITRFTLHRFGVSGGEVQAILQGLRERSEAELGSGSLYDL</sequence>
<dbReference type="PANTHER" id="PTHR42751:SF1">
    <property type="entry name" value="CATION_PROTON ANTIPORTER YBAL-RELATED"/>
    <property type="match status" value="1"/>
</dbReference>
<evidence type="ECO:0000256" key="4">
    <source>
        <dbReference type="ARBA" id="ARBA00022692"/>
    </source>
</evidence>
<dbReference type="PANTHER" id="PTHR42751">
    <property type="entry name" value="SODIUM/HYDROGEN EXCHANGER FAMILY/TRKA DOMAIN PROTEIN"/>
    <property type="match status" value="1"/>
</dbReference>
<reference evidence="10" key="1">
    <citation type="journal article" date="2010" name="Stand. Genomic Sci.">
        <title>Complete genome sequence of 'Thermobaculum terrenum' type strain (YNP1).</title>
        <authorList>
            <person name="Kiss H."/>
            <person name="Cleland D."/>
            <person name="Lapidus A."/>
            <person name="Lucas S."/>
            <person name="Glavina Del Rio T."/>
            <person name="Nolan M."/>
            <person name="Tice H."/>
            <person name="Han C."/>
            <person name="Goodwin L."/>
            <person name="Pitluck S."/>
            <person name="Liolios K."/>
            <person name="Ivanova N."/>
            <person name="Mavromatis K."/>
            <person name="Ovchinnikova G."/>
            <person name="Pati A."/>
            <person name="Chen A."/>
            <person name="Palaniappan K."/>
            <person name="Land M."/>
            <person name="Hauser L."/>
            <person name="Chang Y."/>
            <person name="Jeffries C."/>
            <person name="Lu M."/>
            <person name="Brettin T."/>
            <person name="Detter J."/>
            <person name="Goker M."/>
            <person name="Tindall B."/>
            <person name="Beck B."/>
            <person name="McDermott T."/>
            <person name="Woyke T."/>
            <person name="Bristow J."/>
            <person name="Eisen J."/>
            <person name="Markowitz V."/>
            <person name="Hugenholtz P."/>
            <person name="Kyrpides N."/>
            <person name="Klenk H."/>
            <person name="Cheng J."/>
        </authorList>
    </citation>
    <scope>NUCLEOTIDE SEQUENCE [LARGE SCALE GENOMIC DNA]</scope>
    <source>
        <strain evidence="10">ATCC BAA-798 / YNP1</strain>
    </source>
</reference>
<evidence type="ECO:0000256" key="1">
    <source>
        <dbReference type="ARBA" id="ARBA00004141"/>
    </source>
</evidence>
<comment type="similarity">
    <text evidence="2">Belongs to the monovalent cation:proton antiporter 2 (CPA2) transporter (TC 2.A.37) family.</text>
</comment>
<feature type="transmembrane region" description="Helical" evidence="7">
    <location>
        <begin position="356"/>
        <end position="374"/>
    </location>
</feature>
<dbReference type="AlphaFoldDB" id="D1CE24"/>
<dbReference type="Gene3D" id="1.20.1530.20">
    <property type="match status" value="1"/>
</dbReference>